<feature type="coiled-coil region" evidence="12">
    <location>
        <begin position="775"/>
        <end position="809"/>
    </location>
</feature>
<feature type="region of interest" description="Disordered" evidence="13">
    <location>
        <begin position="343"/>
        <end position="362"/>
    </location>
</feature>
<evidence type="ECO:0000259" key="14">
    <source>
        <dbReference type="PROSITE" id="PS50090"/>
    </source>
</evidence>
<dbReference type="InterPro" id="IPR047242">
    <property type="entry name" value="CDC5L/Cef1"/>
</dbReference>
<dbReference type="AlphaFoldDB" id="A0AAW1SK29"/>
<keyword evidence="7" id="KW-0238">DNA-binding</keyword>
<feature type="region of interest" description="Disordered" evidence="13">
    <location>
        <begin position="109"/>
        <end position="147"/>
    </location>
</feature>
<evidence type="ECO:0000313" key="16">
    <source>
        <dbReference type="EMBL" id="KAK9846190.1"/>
    </source>
</evidence>
<dbReference type="PANTHER" id="PTHR45885:SF1">
    <property type="entry name" value="CELL DIVISION CYCLE 5-LIKE PROTEIN"/>
    <property type="match status" value="1"/>
</dbReference>
<comment type="similarity">
    <text evidence="1">Belongs to the CEF1 family.</text>
</comment>
<keyword evidence="17" id="KW-1185">Reference proteome</keyword>
<name>A0AAW1SK29_9CHLO</name>
<proteinExistence type="inferred from homology"/>
<dbReference type="GO" id="GO:0000398">
    <property type="term" value="P:mRNA splicing, via spliceosome"/>
    <property type="evidence" value="ECO:0007669"/>
    <property type="project" value="InterPro"/>
</dbReference>
<dbReference type="Proteomes" id="UP001485043">
    <property type="component" value="Unassembled WGS sequence"/>
</dbReference>
<keyword evidence="6 12" id="KW-0175">Coiled coil</keyword>
<organism evidence="16 17">
    <name type="scientific">Apatococcus fuscideae</name>
    <dbReference type="NCBI Taxonomy" id="2026836"/>
    <lineage>
        <taxon>Eukaryota</taxon>
        <taxon>Viridiplantae</taxon>
        <taxon>Chlorophyta</taxon>
        <taxon>core chlorophytes</taxon>
        <taxon>Trebouxiophyceae</taxon>
        <taxon>Chlorellales</taxon>
        <taxon>Chlorellaceae</taxon>
        <taxon>Apatococcus</taxon>
    </lineage>
</organism>
<dbReference type="Pfam" id="PF11831">
    <property type="entry name" value="Myb_Cef"/>
    <property type="match status" value="1"/>
</dbReference>
<dbReference type="InterPro" id="IPR009057">
    <property type="entry name" value="Homeodomain-like_sf"/>
</dbReference>
<dbReference type="SUPFAM" id="SSF46689">
    <property type="entry name" value="Homeodomain-like"/>
    <property type="match status" value="1"/>
</dbReference>
<feature type="domain" description="Myb-like" evidence="14">
    <location>
        <begin position="54"/>
        <end position="103"/>
    </location>
</feature>
<evidence type="ECO:0000256" key="13">
    <source>
        <dbReference type="SAM" id="MobiDB-lite"/>
    </source>
</evidence>
<dbReference type="CDD" id="cd00167">
    <property type="entry name" value="SANT"/>
    <property type="match status" value="1"/>
</dbReference>
<dbReference type="GO" id="GO:0006355">
    <property type="term" value="P:regulation of DNA-templated transcription"/>
    <property type="evidence" value="ECO:0007669"/>
    <property type="project" value="UniProtKB-ARBA"/>
</dbReference>
<evidence type="ECO:0000256" key="8">
    <source>
        <dbReference type="ARBA" id="ARBA00023187"/>
    </source>
</evidence>
<evidence type="ECO:0000313" key="17">
    <source>
        <dbReference type="Proteomes" id="UP001485043"/>
    </source>
</evidence>
<feature type="domain" description="HTH myb-type" evidence="15">
    <location>
        <begin position="54"/>
        <end position="107"/>
    </location>
</feature>
<dbReference type="GO" id="GO:0006281">
    <property type="term" value="P:DNA repair"/>
    <property type="evidence" value="ECO:0007669"/>
    <property type="project" value="UniProtKB-KW"/>
</dbReference>
<dbReference type="EMBL" id="JALJOV010001549">
    <property type="protein sequence ID" value="KAK9846190.1"/>
    <property type="molecule type" value="Genomic_DNA"/>
</dbReference>
<keyword evidence="2" id="KW-0507">mRNA processing</keyword>
<dbReference type="PANTHER" id="PTHR45885">
    <property type="entry name" value="CELL DIVISION CYCLE 5-LIKE PROTEIN"/>
    <property type="match status" value="1"/>
</dbReference>
<dbReference type="SMART" id="SM00717">
    <property type="entry name" value="SANT"/>
    <property type="match status" value="2"/>
</dbReference>
<keyword evidence="10" id="KW-0539">Nucleus</keyword>
<evidence type="ECO:0000256" key="2">
    <source>
        <dbReference type="ARBA" id="ARBA00022664"/>
    </source>
</evidence>
<evidence type="ECO:0000256" key="6">
    <source>
        <dbReference type="ARBA" id="ARBA00023054"/>
    </source>
</evidence>
<accession>A0AAW1SK29</accession>
<dbReference type="PROSITE" id="PS50090">
    <property type="entry name" value="MYB_LIKE"/>
    <property type="match status" value="2"/>
</dbReference>
<keyword evidence="9" id="KW-0234">DNA repair</keyword>
<keyword evidence="11" id="KW-0131">Cell cycle</keyword>
<dbReference type="Pfam" id="PF13921">
    <property type="entry name" value="Myb_DNA-bind_6"/>
    <property type="match status" value="1"/>
</dbReference>
<keyword evidence="8" id="KW-0508">mRNA splicing</keyword>
<protein>
    <submittedName>
        <fullName evidence="16">Uncharacterized protein</fullName>
    </submittedName>
</protein>
<evidence type="ECO:0000256" key="7">
    <source>
        <dbReference type="ARBA" id="ARBA00023125"/>
    </source>
</evidence>
<evidence type="ECO:0000256" key="9">
    <source>
        <dbReference type="ARBA" id="ARBA00023204"/>
    </source>
</evidence>
<dbReference type="GO" id="GO:0003677">
    <property type="term" value="F:DNA binding"/>
    <property type="evidence" value="ECO:0007669"/>
    <property type="project" value="UniProtKB-KW"/>
</dbReference>
<gene>
    <name evidence="16" type="ORF">WJX84_011570</name>
</gene>
<dbReference type="FunFam" id="1.10.10.60:FF:000021">
    <property type="entry name" value="CDC5 cell division cycle 5-like"/>
    <property type="match status" value="1"/>
</dbReference>
<evidence type="ECO:0000256" key="12">
    <source>
        <dbReference type="SAM" id="Coils"/>
    </source>
</evidence>
<dbReference type="InterPro" id="IPR021786">
    <property type="entry name" value="Cdc5p/Cef1_C"/>
</dbReference>
<evidence type="ECO:0000256" key="5">
    <source>
        <dbReference type="ARBA" id="ARBA00022763"/>
    </source>
</evidence>
<dbReference type="Gene3D" id="1.10.10.60">
    <property type="entry name" value="Homeodomain-like"/>
    <property type="match status" value="2"/>
</dbReference>
<evidence type="ECO:0000256" key="11">
    <source>
        <dbReference type="ARBA" id="ARBA00023306"/>
    </source>
</evidence>
<evidence type="ECO:0000256" key="4">
    <source>
        <dbReference type="ARBA" id="ARBA00022737"/>
    </source>
</evidence>
<dbReference type="InterPro" id="IPR017930">
    <property type="entry name" value="Myb_dom"/>
</dbReference>
<sequence>MRIMIKGGVWKNTEDEILKAAVMKYGLNQWARISSLLVRKSAKQCKARWYEWLDPSIKKTEWTREEDEKLLHLAKLMPTQWRTIAPIVGRTPAQCLERYEKLLDAAAAKDDTYDPADDPRRLRPGEIDPNPEAKPARPDPIDMDEDEKEMLSEARARLANTRGKKAKRKAREKQLEEARRLASLQKKRELKAAGIEMRARDRRRRGVDYNQEVAFEKAPAQGFYDTLAEKEVTKELGKEFRPLTLEEMEGRRRKDIEANLAKKDAERDRIRERHDQPGAVAKDIELNDPAMVSRRRRMMLPAPQISEAELQAIARGDTNMDLDPELTEGAGGEATRRLLGDYQTPGRAATPMRTPRSTTAGGADRITQEAQNLARLQAGQTPLMGGANPELHPSDFAGVTPRSTTAATPHPMATPRIGESPYLGATPAGGRSVAGVSASPMRTPLLGGRTGAAATPMRTPLRDELGLNDPGATPAAILSRREERAREAAARAELREGLLGLPAPQNEYQIVVPEHEAEAMDEDGLKIEEDAEEADARRRAAAKAAEEAELKKRSKVVQRSLPRPFAAYPVPEPTEEEADGAVSRPAVERLVAAEMAALLAHEALIDPLSSKDKKDRKRRREAAMVDEGWVDIAPEDMQAAADLLAQELRDVKGALNVQDADPEEFADAWETSFRDFIYHPDKGSWGRKAGATNSDRLNSLQAEFRGLKEEMHKEAMRAAKLEGKAAIVMKGHHERHLKLDSRLQILCQQAQKYTSELACFRGLQQQEAAAVPRRRAALQAEVAEQQERESELQARYKELNNELQDLTGLPVAA</sequence>
<comment type="caution">
    <text evidence="16">The sequence shown here is derived from an EMBL/GenBank/DDBJ whole genome shotgun (WGS) entry which is preliminary data.</text>
</comment>
<keyword evidence="5" id="KW-0227">DNA damage</keyword>
<dbReference type="InterPro" id="IPR001005">
    <property type="entry name" value="SANT/Myb"/>
</dbReference>
<reference evidence="16 17" key="1">
    <citation type="journal article" date="2024" name="Nat. Commun.">
        <title>Phylogenomics reveals the evolutionary origins of lichenization in chlorophyte algae.</title>
        <authorList>
            <person name="Puginier C."/>
            <person name="Libourel C."/>
            <person name="Otte J."/>
            <person name="Skaloud P."/>
            <person name="Haon M."/>
            <person name="Grisel S."/>
            <person name="Petersen M."/>
            <person name="Berrin J.G."/>
            <person name="Delaux P.M."/>
            <person name="Dal Grande F."/>
            <person name="Keller J."/>
        </authorList>
    </citation>
    <scope>NUCLEOTIDE SEQUENCE [LARGE SCALE GENOMIC DNA]</scope>
    <source>
        <strain evidence="16 17">SAG 2523</strain>
    </source>
</reference>
<dbReference type="CDD" id="cd11659">
    <property type="entry name" value="SANT_CDC5_II"/>
    <property type="match status" value="1"/>
</dbReference>
<evidence type="ECO:0000256" key="3">
    <source>
        <dbReference type="ARBA" id="ARBA00022728"/>
    </source>
</evidence>
<keyword evidence="3" id="KW-0747">Spliceosome</keyword>
<feature type="domain" description="Myb-like" evidence="14">
    <location>
        <begin position="2"/>
        <end position="53"/>
    </location>
</feature>
<dbReference type="GO" id="GO:0005681">
    <property type="term" value="C:spliceosomal complex"/>
    <property type="evidence" value="ECO:0007669"/>
    <property type="project" value="UniProtKB-KW"/>
</dbReference>
<feature type="compositionally biased region" description="Basic and acidic residues" evidence="13">
    <location>
        <begin position="109"/>
        <end position="126"/>
    </location>
</feature>
<evidence type="ECO:0000259" key="15">
    <source>
        <dbReference type="PROSITE" id="PS51294"/>
    </source>
</evidence>
<evidence type="ECO:0000256" key="1">
    <source>
        <dbReference type="ARBA" id="ARBA00010506"/>
    </source>
</evidence>
<dbReference type="FunFam" id="1.10.10.60:FF:000091">
    <property type="entry name" value="CDC5 cell division cycle 5-like"/>
    <property type="match status" value="1"/>
</dbReference>
<feature type="domain" description="HTH myb-type" evidence="15">
    <location>
        <begin position="2"/>
        <end position="53"/>
    </location>
</feature>
<dbReference type="PROSITE" id="PS51294">
    <property type="entry name" value="HTH_MYB"/>
    <property type="match status" value="2"/>
</dbReference>
<dbReference type="GO" id="GO:0000974">
    <property type="term" value="C:Prp19 complex"/>
    <property type="evidence" value="ECO:0007669"/>
    <property type="project" value="InterPro"/>
</dbReference>
<feature type="region of interest" description="Disordered" evidence="13">
    <location>
        <begin position="433"/>
        <end position="454"/>
    </location>
</feature>
<keyword evidence="4" id="KW-0677">Repeat</keyword>
<evidence type="ECO:0000256" key="10">
    <source>
        <dbReference type="ARBA" id="ARBA00023242"/>
    </source>
</evidence>
<dbReference type="InterPro" id="IPR047240">
    <property type="entry name" value="SANT_CDC5L_II"/>
</dbReference>